<evidence type="ECO:0000313" key="1">
    <source>
        <dbReference type="EMBL" id="MBE1533346.1"/>
    </source>
</evidence>
<keyword evidence="2" id="KW-1185">Reference proteome</keyword>
<name>A0ABR9JS25_9ACTN</name>
<dbReference type="Proteomes" id="UP000627838">
    <property type="component" value="Unassembled WGS sequence"/>
</dbReference>
<accession>A0ABR9JS25</accession>
<evidence type="ECO:0000313" key="2">
    <source>
        <dbReference type="Proteomes" id="UP000627838"/>
    </source>
</evidence>
<gene>
    <name evidence="1" type="ORF">H4W34_003179</name>
</gene>
<reference evidence="1 2" key="1">
    <citation type="submission" date="2020-10" db="EMBL/GenBank/DDBJ databases">
        <title>Sequencing the genomes of 1000 actinobacteria strains.</title>
        <authorList>
            <person name="Klenk H.-P."/>
        </authorList>
    </citation>
    <scope>NUCLEOTIDE SEQUENCE [LARGE SCALE GENOMIC DNA]</scope>
    <source>
        <strain evidence="1 2">DSM 46744</strain>
    </source>
</reference>
<proteinExistence type="predicted"/>
<dbReference type="Gene3D" id="1.10.287.1060">
    <property type="entry name" value="ESAT-6-like"/>
    <property type="match status" value="1"/>
</dbReference>
<sequence length="276" mass="28891">MAPKDGKITAALPYHDAGGQWSIGVDFVGLARLADLLNEYHAKGSEVVESINKTIQEIAKDASWKGEAAKTFVEAWEKDTRFASKVGGFETGVADVLGELAVALAWIQRRLVERVDELARTVGMTNLGGNDLARIQALRNEQAEASQQASKLAQKAQKDAAGKLQKLYSGQTGGWSVIKALDTLEHNKYVSPELKKTLSKLEDDLDEQIPDNKSIFDKVIDSNTIKGIPAGAGVGALVGGLIGIAGGPPGIAAGATIGGVVGGSGGGIWGGLEDLF</sequence>
<organism evidence="1 2">
    <name type="scientific">Actinomadura algeriensis</name>
    <dbReference type="NCBI Taxonomy" id="1679523"/>
    <lineage>
        <taxon>Bacteria</taxon>
        <taxon>Bacillati</taxon>
        <taxon>Actinomycetota</taxon>
        <taxon>Actinomycetes</taxon>
        <taxon>Streptosporangiales</taxon>
        <taxon>Thermomonosporaceae</taxon>
        <taxon>Actinomadura</taxon>
    </lineage>
</organism>
<comment type="caution">
    <text evidence="1">The sequence shown here is derived from an EMBL/GenBank/DDBJ whole genome shotgun (WGS) entry which is preliminary data.</text>
</comment>
<dbReference type="EMBL" id="JADBDZ010000001">
    <property type="protein sequence ID" value="MBE1533346.1"/>
    <property type="molecule type" value="Genomic_DNA"/>
</dbReference>
<protein>
    <submittedName>
        <fullName evidence="1">Membrane protein</fullName>
    </submittedName>
</protein>
<dbReference type="RefSeq" id="WP_192759912.1">
    <property type="nucleotide sequence ID" value="NZ_JADBDZ010000001.1"/>
</dbReference>